<dbReference type="AlphaFoldDB" id="A0ABD3RHI3"/>
<gene>
    <name evidence="1" type="ORF">ACJIZ3_013752</name>
</gene>
<accession>A0ABD3RHI3</accession>
<dbReference type="EMBL" id="JBJXBP010000008">
    <property type="protein sequence ID" value="KAL3812484.1"/>
    <property type="molecule type" value="Genomic_DNA"/>
</dbReference>
<protein>
    <submittedName>
        <fullName evidence="1">Uncharacterized protein</fullName>
    </submittedName>
</protein>
<evidence type="ECO:0000313" key="1">
    <source>
        <dbReference type="EMBL" id="KAL3812484.1"/>
    </source>
</evidence>
<name>A0ABD3RHI3_9LAMI</name>
<sequence>MAHEAVVSLNLIIESFLNIGYPYTHPHPILRNAELIHEEVWSLKSILELNHFEESERLNSTTIQGPLSLLPLYSFFSLNTHIVCTLYMGKSYYIFRVIYMYVHIINNN</sequence>
<keyword evidence="2" id="KW-1185">Reference proteome</keyword>
<comment type="caution">
    <text evidence="1">The sequence shown here is derived from an EMBL/GenBank/DDBJ whole genome shotgun (WGS) entry which is preliminary data.</text>
</comment>
<dbReference type="Proteomes" id="UP001634393">
    <property type="component" value="Unassembled WGS sequence"/>
</dbReference>
<organism evidence="1 2">
    <name type="scientific">Penstemon smallii</name>
    <dbReference type="NCBI Taxonomy" id="265156"/>
    <lineage>
        <taxon>Eukaryota</taxon>
        <taxon>Viridiplantae</taxon>
        <taxon>Streptophyta</taxon>
        <taxon>Embryophyta</taxon>
        <taxon>Tracheophyta</taxon>
        <taxon>Spermatophyta</taxon>
        <taxon>Magnoliopsida</taxon>
        <taxon>eudicotyledons</taxon>
        <taxon>Gunneridae</taxon>
        <taxon>Pentapetalae</taxon>
        <taxon>asterids</taxon>
        <taxon>lamiids</taxon>
        <taxon>Lamiales</taxon>
        <taxon>Plantaginaceae</taxon>
        <taxon>Cheloneae</taxon>
        <taxon>Penstemon</taxon>
    </lineage>
</organism>
<proteinExistence type="predicted"/>
<reference evidence="1 2" key="1">
    <citation type="submission" date="2024-12" db="EMBL/GenBank/DDBJ databases">
        <title>The unique morphological basis and parallel evolutionary history of personate flowers in Penstemon.</title>
        <authorList>
            <person name="Depatie T.H."/>
            <person name="Wessinger C.A."/>
        </authorList>
    </citation>
    <scope>NUCLEOTIDE SEQUENCE [LARGE SCALE GENOMIC DNA]</scope>
    <source>
        <strain evidence="1">WTNN_2</strain>
        <tissue evidence="1">Leaf</tissue>
    </source>
</reference>
<evidence type="ECO:0000313" key="2">
    <source>
        <dbReference type="Proteomes" id="UP001634393"/>
    </source>
</evidence>